<dbReference type="InterPro" id="IPR050789">
    <property type="entry name" value="Diverse_Enzym_Activities"/>
</dbReference>
<evidence type="ECO:0000313" key="2">
    <source>
        <dbReference type="EMBL" id="SCX32538.1"/>
    </source>
</evidence>
<dbReference type="RefSeq" id="WP_090363730.1">
    <property type="nucleotide sequence ID" value="NZ_FMUB01000015.1"/>
</dbReference>
<dbReference type="InterPro" id="IPR001466">
    <property type="entry name" value="Beta-lactam-related"/>
</dbReference>
<dbReference type="Pfam" id="PF00144">
    <property type="entry name" value="Beta-lactamase"/>
    <property type="match status" value="1"/>
</dbReference>
<proteinExistence type="predicted"/>
<dbReference type="STRING" id="1502745.SAMN02799620_05617"/>
<dbReference type="Proteomes" id="UP000199707">
    <property type="component" value="Unassembled WGS sequence"/>
</dbReference>
<gene>
    <name evidence="2" type="ORF">SAMN02799620_05617</name>
</gene>
<feature type="domain" description="Beta-lactamase-related" evidence="1">
    <location>
        <begin position="85"/>
        <end position="380"/>
    </location>
</feature>
<dbReference type="SUPFAM" id="SSF56601">
    <property type="entry name" value="beta-lactamase/transpeptidase-like"/>
    <property type="match status" value="1"/>
</dbReference>
<dbReference type="InterPro" id="IPR012338">
    <property type="entry name" value="Beta-lactam/transpept-like"/>
</dbReference>
<evidence type="ECO:0000259" key="1">
    <source>
        <dbReference type="Pfam" id="PF00144"/>
    </source>
</evidence>
<name>A0A1G4WZQ0_9MYCO</name>
<sequence length="424" mass="45806">MAQGCEESARDGALTAYNWRLPPYNRRAFWRVKDILPTTRVTAPATATPLPTAGDGVADPLAQRVVRIDGTESTVGRILADTYTDALVVLHDGALVAEWYCAEGTHARTHALMSVTKSVVSCVAAALSDRGLLDTSIPVSAYIPELASSGYGGATVSQVLDMRSGVRFGEDYTDLKSEVRQLALSEAGIYPYLTGLQAEAPHGQRFLYRSAETDVAGWVCERVSGLPMAELMSRFIWQPMGAGFDAEILTDPQGTAYHDGGLCATARDVARFGQLLLDGGTAVDGAGEVRTVFGPGWLRDSSTADATSRALFADSPAGTSLPGGWYRNQFWFRPGRFGDVLLCLGIHGQMVHVSRRTRTVCVKFSTWPEPQNPRFLQDTLRAFDNIGGALSGHDQAGEHRWPPGIASGLERHGVVDRSTRFRDA</sequence>
<protein>
    <recommendedName>
        <fullName evidence="1">Beta-lactamase-related domain-containing protein</fullName>
    </recommendedName>
</protein>
<dbReference type="EMBL" id="FMUB01000015">
    <property type="protein sequence ID" value="SCX32538.1"/>
    <property type="molecule type" value="Genomic_DNA"/>
</dbReference>
<evidence type="ECO:0000313" key="3">
    <source>
        <dbReference type="Proteomes" id="UP000199707"/>
    </source>
</evidence>
<reference evidence="3" key="1">
    <citation type="submission" date="2016-10" db="EMBL/GenBank/DDBJ databases">
        <authorList>
            <person name="Varghese N."/>
            <person name="Submissions S."/>
        </authorList>
    </citation>
    <scope>NUCLEOTIDE SEQUENCE [LARGE SCALE GENOMIC DNA]</scope>
    <source>
        <strain evidence="3">UNC267MFSha1.1M11</strain>
    </source>
</reference>
<organism evidence="2 3">
    <name type="scientific">Mycolicibacterium fluoranthenivorans</name>
    <dbReference type="NCBI Taxonomy" id="258505"/>
    <lineage>
        <taxon>Bacteria</taxon>
        <taxon>Bacillati</taxon>
        <taxon>Actinomycetota</taxon>
        <taxon>Actinomycetes</taxon>
        <taxon>Mycobacteriales</taxon>
        <taxon>Mycobacteriaceae</taxon>
        <taxon>Mycolicibacterium</taxon>
    </lineage>
</organism>
<accession>A0A1G4WZQ0</accession>
<dbReference type="PANTHER" id="PTHR43283:SF7">
    <property type="entry name" value="BETA-LACTAMASE-RELATED DOMAIN-CONTAINING PROTEIN"/>
    <property type="match status" value="1"/>
</dbReference>
<dbReference type="AlphaFoldDB" id="A0A1G4WZQ0"/>
<dbReference type="Gene3D" id="3.40.710.10">
    <property type="entry name" value="DD-peptidase/beta-lactamase superfamily"/>
    <property type="match status" value="1"/>
</dbReference>
<dbReference type="PANTHER" id="PTHR43283">
    <property type="entry name" value="BETA-LACTAMASE-RELATED"/>
    <property type="match status" value="1"/>
</dbReference>